<accession>A0AAV3UC38</accession>
<dbReference type="AlphaFoldDB" id="A0AAV3UC38"/>
<protein>
    <submittedName>
        <fullName evidence="1">Uncharacterized protein</fullName>
    </submittedName>
</protein>
<sequence>MWAYRFDSTIQTSVGGYHDAYWFDGFKFDMRQFPVRQASPVSLTRRSIPAYYGGERWQIMR</sequence>
<comment type="caution">
    <text evidence="1">The sequence shown here is derived from an EMBL/GenBank/DDBJ whole genome shotgun (WGS) entry which is preliminary data.</text>
</comment>
<gene>
    <name evidence="1" type="ORF">GCM10025751_01400</name>
</gene>
<proteinExistence type="predicted"/>
<organism evidence="1 2">
    <name type="scientific">Haladaptatus pallidirubidus</name>
    <dbReference type="NCBI Taxonomy" id="1008152"/>
    <lineage>
        <taxon>Archaea</taxon>
        <taxon>Methanobacteriati</taxon>
        <taxon>Methanobacteriota</taxon>
        <taxon>Stenosarchaea group</taxon>
        <taxon>Halobacteria</taxon>
        <taxon>Halobacteriales</taxon>
        <taxon>Haladaptataceae</taxon>
        <taxon>Haladaptatus</taxon>
    </lineage>
</organism>
<dbReference type="Proteomes" id="UP001501729">
    <property type="component" value="Unassembled WGS sequence"/>
</dbReference>
<evidence type="ECO:0000313" key="1">
    <source>
        <dbReference type="EMBL" id="GAA5040584.1"/>
    </source>
</evidence>
<reference evidence="1 2" key="1">
    <citation type="journal article" date="2019" name="Int. J. Syst. Evol. Microbiol.">
        <title>The Global Catalogue of Microorganisms (GCM) 10K type strain sequencing project: providing services to taxonomists for standard genome sequencing and annotation.</title>
        <authorList>
            <consortium name="The Broad Institute Genomics Platform"/>
            <consortium name="The Broad Institute Genome Sequencing Center for Infectious Disease"/>
            <person name="Wu L."/>
            <person name="Ma J."/>
        </authorList>
    </citation>
    <scope>NUCLEOTIDE SEQUENCE [LARGE SCALE GENOMIC DNA]</scope>
    <source>
        <strain evidence="1 2">JCM 17504</strain>
    </source>
</reference>
<keyword evidence="2" id="KW-1185">Reference proteome</keyword>
<name>A0AAV3UC38_9EURY</name>
<dbReference type="EMBL" id="BAABKX010000001">
    <property type="protein sequence ID" value="GAA5040584.1"/>
    <property type="molecule type" value="Genomic_DNA"/>
</dbReference>
<evidence type="ECO:0000313" key="2">
    <source>
        <dbReference type="Proteomes" id="UP001501729"/>
    </source>
</evidence>